<dbReference type="EMBL" id="JAMXLT020000024">
    <property type="protein sequence ID" value="MDW8549986.1"/>
    <property type="molecule type" value="Genomic_DNA"/>
</dbReference>
<dbReference type="PROSITE" id="PS51257">
    <property type="entry name" value="PROKAR_LIPOPROTEIN"/>
    <property type="match status" value="1"/>
</dbReference>
<evidence type="ECO:0000313" key="3">
    <source>
        <dbReference type="EMBL" id="MDW8549986.1"/>
    </source>
</evidence>
<feature type="compositionally biased region" description="Low complexity" evidence="1">
    <location>
        <begin position="99"/>
        <end position="124"/>
    </location>
</feature>
<protein>
    <recommendedName>
        <fullName evidence="5">Translation initiation factor IF-2</fullName>
    </recommendedName>
</protein>
<comment type="caution">
    <text evidence="3">The sequence shown here is derived from an EMBL/GenBank/DDBJ whole genome shotgun (WGS) entry which is preliminary data.</text>
</comment>
<proteinExistence type="predicted"/>
<feature type="signal peptide" evidence="2">
    <location>
        <begin position="1"/>
        <end position="28"/>
    </location>
</feature>
<reference evidence="3 4" key="1">
    <citation type="submission" date="2023-11" db="EMBL/GenBank/DDBJ databases">
        <title>First isolation, identification, and characterization of non-pathogenic Epilithonimonas ginsengisoli isolated from diseased farmed rainbow trout (Oncorhynchus mykiss) in Chile.</title>
        <authorList>
            <person name="Miranda C.D."/>
            <person name="Irgang R."/>
            <person name="Concha C."/>
            <person name="Rojas R."/>
            <person name="Avendano R."/>
        </authorList>
    </citation>
    <scope>NUCLEOTIDE SEQUENCE [LARGE SCALE GENOMIC DNA]</scope>
    <source>
        <strain evidence="3 4">FP99</strain>
    </source>
</reference>
<evidence type="ECO:0000313" key="4">
    <source>
        <dbReference type="Proteomes" id="UP001204439"/>
    </source>
</evidence>
<dbReference type="Proteomes" id="UP001204439">
    <property type="component" value="Unassembled WGS sequence"/>
</dbReference>
<keyword evidence="4" id="KW-1185">Reference proteome</keyword>
<feature type="compositionally biased region" description="Polar residues" evidence="1">
    <location>
        <begin position="182"/>
        <end position="193"/>
    </location>
</feature>
<evidence type="ECO:0008006" key="5">
    <source>
        <dbReference type="Google" id="ProtNLM"/>
    </source>
</evidence>
<sequence length="193" mass="21976">MKNLFKIILPTIIAFTMVSCMTTSNPYAYNNDPYSQGYSDGYRDGYYQSPDGYWYAPNAVYLDYNNNYYRNGAVYSSSNRNRGNIIISPKRSSLQNSISSGTRSRSETTTRGQNNIGRNQNNIRVQPNGNSGIRNQSQNNRVQPNVNSGMRNQSRNNNRVQPKNNSRTIPQNNTRVLPKVPQENNSQRSSGRR</sequence>
<feature type="compositionally biased region" description="Polar residues" evidence="1">
    <location>
        <begin position="125"/>
        <end position="175"/>
    </location>
</feature>
<evidence type="ECO:0000256" key="2">
    <source>
        <dbReference type="SAM" id="SignalP"/>
    </source>
</evidence>
<name>A0ABU4JK12_9FLAO</name>
<accession>A0ABU4JK12</accession>
<dbReference type="RefSeq" id="WP_131797728.1">
    <property type="nucleotide sequence ID" value="NZ_JAMXLT020000024.1"/>
</dbReference>
<feature type="region of interest" description="Disordered" evidence="1">
    <location>
        <begin position="79"/>
        <end position="193"/>
    </location>
</feature>
<keyword evidence="2" id="KW-0732">Signal</keyword>
<feature type="chain" id="PRO_5045764649" description="Translation initiation factor IF-2" evidence="2">
    <location>
        <begin position="29"/>
        <end position="193"/>
    </location>
</feature>
<evidence type="ECO:0000256" key="1">
    <source>
        <dbReference type="SAM" id="MobiDB-lite"/>
    </source>
</evidence>
<gene>
    <name evidence="3" type="ORF">NG800_013760</name>
</gene>
<organism evidence="3 4">
    <name type="scientific">Epilithonimonas ginsengisoli</name>
    <dbReference type="NCBI Taxonomy" id="1245592"/>
    <lineage>
        <taxon>Bacteria</taxon>
        <taxon>Pseudomonadati</taxon>
        <taxon>Bacteroidota</taxon>
        <taxon>Flavobacteriia</taxon>
        <taxon>Flavobacteriales</taxon>
        <taxon>Weeksellaceae</taxon>
        <taxon>Chryseobacterium group</taxon>
        <taxon>Epilithonimonas</taxon>
    </lineage>
</organism>